<keyword evidence="3" id="KW-1185">Reference proteome</keyword>
<evidence type="ECO:0000256" key="1">
    <source>
        <dbReference type="SAM" id="SignalP"/>
    </source>
</evidence>
<dbReference type="EMBL" id="BAAAOS010000058">
    <property type="protein sequence ID" value="GAA1610383.1"/>
    <property type="molecule type" value="Genomic_DNA"/>
</dbReference>
<dbReference type="RefSeq" id="WP_344221580.1">
    <property type="nucleotide sequence ID" value="NZ_BAAAOS010000058.1"/>
</dbReference>
<accession>A0ABN2EL14</accession>
<feature type="signal peptide" evidence="1">
    <location>
        <begin position="1"/>
        <end position="20"/>
    </location>
</feature>
<dbReference type="Proteomes" id="UP001500393">
    <property type="component" value="Unassembled WGS sequence"/>
</dbReference>
<evidence type="ECO:0000313" key="2">
    <source>
        <dbReference type="EMBL" id="GAA1610383.1"/>
    </source>
</evidence>
<reference evidence="2 3" key="1">
    <citation type="journal article" date="2019" name="Int. J. Syst. Evol. Microbiol.">
        <title>The Global Catalogue of Microorganisms (GCM) 10K type strain sequencing project: providing services to taxonomists for standard genome sequencing and annotation.</title>
        <authorList>
            <consortium name="The Broad Institute Genomics Platform"/>
            <consortium name="The Broad Institute Genome Sequencing Center for Infectious Disease"/>
            <person name="Wu L."/>
            <person name="Ma J."/>
        </authorList>
    </citation>
    <scope>NUCLEOTIDE SEQUENCE [LARGE SCALE GENOMIC DNA]</scope>
    <source>
        <strain evidence="2 3">JCM 14969</strain>
    </source>
</reference>
<organism evidence="2 3">
    <name type="scientific">Kribbella sancticallisti</name>
    <dbReference type="NCBI Taxonomy" id="460087"/>
    <lineage>
        <taxon>Bacteria</taxon>
        <taxon>Bacillati</taxon>
        <taxon>Actinomycetota</taxon>
        <taxon>Actinomycetes</taxon>
        <taxon>Propionibacteriales</taxon>
        <taxon>Kribbellaceae</taxon>
        <taxon>Kribbella</taxon>
    </lineage>
</organism>
<name>A0ABN2EL14_9ACTN</name>
<proteinExistence type="predicted"/>
<evidence type="ECO:0000313" key="3">
    <source>
        <dbReference type="Proteomes" id="UP001500393"/>
    </source>
</evidence>
<protein>
    <submittedName>
        <fullName evidence="2">Uncharacterized protein</fullName>
    </submittedName>
</protein>
<comment type="caution">
    <text evidence="2">The sequence shown here is derived from an EMBL/GenBank/DDBJ whole genome shotgun (WGS) entry which is preliminary data.</text>
</comment>
<sequence>MKKHLAAAAGLALVAGLSLTAGPTATISAATATATTAVQLETPTAAGSRTPEEAQRLLAELEAQLPADTLAEYEALKRGGGTDSPRDSLLRAALNPADYTCVSNSPALAYIESLMKNWDGFDRGVFALSQFWNLLAYDAILFPQHEEHYGQNGEYDHQVTKSFRQLSGFWDIADQPIDVVPMHGEMMIDPARIARVLRLRAMPEAQVIFYSNLLATAANTEKFLYGKHPALTFNAFAAEDDEFAHLGLPVEDTIVMGDGVLETFTVLGLADVAAPAIMAHEYGHHLQFRKGFHTGGSTPEGNRRLELMADAFAAYHLTHARGAALQAKRIEQFSRVFRAIGDCNFLGLGHHGTPNQRERAAQWGYDLADSAANQGHVLPSLTVGERFDQALPVIVAPDAN</sequence>
<gene>
    <name evidence="2" type="ORF">GCM10009789_75910</name>
</gene>
<feature type="chain" id="PRO_5045550505" evidence="1">
    <location>
        <begin position="21"/>
        <end position="400"/>
    </location>
</feature>
<keyword evidence="1" id="KW-0732">Signal</keyword>